<evidence type="ECO:0000256" key="2">
    <source>
        <dbReference type="SAM" id="Phobius"/>
    </source>
</evidence>
<evidence type="ECO:0000256" key="1">
    <source>
        <dbReference type="SAM" id="MobiDB-lite"/>
    </source>
</evidence>
<keyword evidence="2" id="KW-0812">Transmembrane</keyword>
<comment type="caution">
    <text evidence="3">The sequence shown here is derived from an EMBL/GenBank/DDBJ whole genome shotgun (WGS) entry which is preliminary data.</text>
</comment>
<accession>A0A6N7ZLB0</accession>
<feature type="compositionally biased region" description="Low complexity" evidence="1">
    <location>
        <begin position="11"/>
        <end position="24"/>
    </location>
</feature>
<keyword evidence="2" id="KW-1133">Transmembrane helix</keyword>
<evidence type="ECO:0000313" key="3">
    <source>
        <dbReference type="EMBL" id="MTG90063.1"/>
    </source>
</evidence>
<organism evidence="3 4">
    <name type="scientific">Cellulosimicrobium composti</name>
    <dbReference type="NCBI Taxonomy" id="2672572"/>
    <lineage>
        <taxon>Bacteria</taxon>
        <taxon>Bacillati</taxon>
        <taxon>Actinomycetota</taxon>
        <taxon>Actinomycetes</taxon>
        <taxon>Micrococcales</taxon>
        <taxon>Promicromonosporaceae</taxon>
        <taxon>Cellulosimicrobium</taxon>
    </lineage>
</organism>
<dbReference type="RefSeq" id="WP_155099661.1">
    <property type="nucleotide sequence ID" value="NZ_WMKA01000037.1"/>
</dbReference>
<feature type="transmembrane region" description="Helical" evidence="2">
    <location>
        <begin position="45"/>
        <end position="66"/>
    </location>
</feature>
<keyword evidence="2" id="KW-0472">Membrane</keyword>
<protein>
    <submittedName>
        <fullName evidence="3">Uncharacterized protein</fullName>
    </submittedName>
</protein>
<reference evidence="3 4" key="1">
    <citation type="submission" date="2019-11" db="EMBL/GenBank/DDBJ databases">
        <title>Cellulosimicrobium composti sp. nov. isolated from a compost.</title>
        <authorList>
            <person name="Yang Y."/>
        </authorList>
    </citation>
    <scope>NUCLEOTIDE SEQUENCE [LARGE SCALE GENOMIC DNA]</scope>
    <source>
        <strain evidence="3 4">BIT-GX5</strain>
    </source>
</reference>
<dbReference type="EMBL" id="WMKA01000037">
    <property type="protein sequence ID" value="MTG90063.1"/>
    <property type="molecule type" value="Genomic_DNA"/>
</dbReference>
<sequence>MSTGPTPEVPGPQAAEENAPEATATVGEPPLPELNGPARSRRGRAIVLGVVASVVALGAVLIVLAVRGDESALARAHEACLPDGADGIRLADDDRTLLIDTQGDDDLVGAEYTDVACLLLELEVPDRVVAQIDSTRALDGRQSDAWDRFTAMWSYHPDSGLDLLVVED</sequence>
<gene>
    <name evidence="3" type="ORF">GJV82_14080</name>
</gene>
<proteinExistence type="predicted"/>
<name>A0A6N7ZLB0_9MICO</name>
<feature type="region of interest" description="Disordered" evidence="1">
    <location>
        <begin position="1"/>
        <end position="38"/>
    </location>
</feature>
<evidence type="ECO:0000313" key="4">
    <source>
        <dbReference type="Proteomes" id="UP000440668"/>
    </source>
</evidence>
<dbReference type="Proteomes" id="UP000440668">
    <property type="component" value="Unassembled WGS sequence"/>
</dbReference>
<dbReference type="AlphaFoldDB" id="A0A6N7ZLB0"/>